<feature type="region of interest" description="Disordered" evidence="1">
    <location>
        <begin position="282"/>
        <end position="301"/>
    </location>
</feature>
<proteinExistence type="predicted"/>
<name>A0AAN9BJV3_9CAEN</name>
<evidence type="ECO:0000313" key="4">
    <source>
        <dbReference type="EMBL" id="KAK7106499.1"/>
    </source>
</evidence>
<keyword evidence="2" id="KW-1133">Transmembrane helix</keyword>
<evidence type="ECO:0000256" key="2">
    <source>
        <dbReference type="SAM" id="Phobius"/>
    </source>
</evidence>
<accession>A0AAN9BJV3</accession>
<feature type="region of interest" description="Disordered" evidence="1">
    <location>
        <begin position="315"/>
        <end position="342"/>
    </location>
</feature>
<feature type="chain" id="PRO_5042975592" description="Ig-like domain-containing protein" evidence="3">
    <location>
        <begin position="23"/>
        <end position="342"/>
    </location>
</feature>
<keyword evidence="5" id="KW-1185">Reference proteome</keyword>
<dbReference type="EMBL" id="JBAMIC010000007">
    <property type="protein sequence ID" value="KAK7106499.1"/>
    <property type="molecule type" value="Genomic_DNA"/>
</dbReference>
<gene>
    <name evidence="4" type="ORF">V1264_017749</name>
</gene>
<dbReference type="InterPro" id="IPR036179">
    <property type="entry name" value="Ig-like_dom_sf"/>
</dbReference>
<keyword evidence="2" id="KW-0472">Membrane</keyword>
<dbReference type="SUPFAM" id="SSF48726">
    <property type="entry name" value="Immunoglobulin"/>
    <property type="match status" value="1"/>
</dbReference>
<sequence length="342" mass="37132">MAPALPLVLPALCLLFLRSTEGQGTSLTGNVTGPDFLVTDWTRQLNLTCLVSNASVVSMYLWFTPGTDTKRCNETPVCTFQPRLEDDNQNVTCSAVDPTGGFLLRTFYQVNLTYPPPSPPFLTQTNTVQPGDVITCRVSGGKPSVTNVTFHCQHPDHADREDDVSDDGGTVSSSVTVNTSHVYNQSMLCSCSAHWDPEPGLYNETTNTEFILNFSAPGESEALSLGAIVGIATGACIVIVVVVAIVVICTIKKTKNKKRKPKRNKSRDYYENPELIMEDMQSRRGATADHPQAHGSQSPYAVSTVHQNKAFQIDDDGGEYDVLGIPKPKPTPGPIPIYSHLS</sequence>
<evidence type="ECO:0000256" key="3">
    <source>
        <dbReference type="SAM" id="SignalP"/>
    </source>
</evidence>
<evidence type="ECO:0000313" key="5">
    <source>
        <dbReference type="Proteomes" id="UP001374579"/>
    </source>
</evidence>
<comment type="caution">
    <text evidence="4">The sequence shown here is derived from an EMBL/GenBank/DDBJ whole genome shotgun (WGS) entry which is preliminary data.</text>
</comment>
<organism evidence="4 5">
    <name type="scientific">Littorina saxatilis</name>
    <dbReference type="NCBI Taxonomy" id="31220"/>
    <lineage>
        <taxon>Eukaryota</taxon>
        <taxon>Metazoa</taxon>
        <taxon>Spiralia</taxon>
        <taxon>Lophotrochozoa</taxon>
        <taxon>Mollusca</taxon>
        <taxon>Gastropoda</taxon>
        <taxon>Caenogastropoda</taxon>
        <taxon>Littorinimorpha</taxon>
        <taxon>Littorinoidea</taxon>
        <taxon>Littorinidae</taxon>
        <taxon>Littorina</taxon>
    </lineage>
</organism>
<dbReference type="Proteomes" id="UP001374579">
    <property type="component" value="Unassembled WGS sequence"/>
</dbReference>
<feature type="transmembrane region" description="Helical" evidence="2">
    <location>
        <begin position="222"/>
        <end position="251"/>
    </location>
</feature>
<keyword evidence="3" id="KW-0732">Signal</keyword>
<evidence type="ECO:0008006" key="6">
    <source>
        <dbReference type="Google" id="ProtNLM"/>
    </source>
</evidence>
<evidence type="ECO:0000256" key="1">
    <source>
        <dbReference type="SAM" id="MobiDB-lite"/>
    </source>
</evidence>
<dbReference type="AlphaFoldDB" id="A0AAN9BJV3"/>
<feature type="signal peptide" evidence="3">
    <location>
        <begin position="1"/>
        <end position="22"/>
    </location>
</feature>
<keyword evidence="2" id="KW-0812">Transmembrane</keyword>
<reference evidence="4 5" key="1">
    <citation type="submission" date="2024-02" db="EMBL/GenBank/DDBJ databases">
        <title>Chromosome-scale genome assembly of the rough periwinkle Littorina saxatilis.</title>
        <authorList>
            <person name="De Jode A."/>
            <person name="Faria R."/>
            <person name="Formenti G."/>
            <person name="Sims Y."/>
            <person name="Smith T.P."/>
            <person name="Tracey A."/>
            <person name="Wood J.M.D."/>
            <person name="Zagrodzka Z.B."/>
            <person name="Johannesson K."/>
            <person name="Butlin R.K."/>
            <person name="Leder E.H."/>
        </authorList>
    </citation>
    <scope>NUCLEOTIDE SEQUENCE [LARGE SCALE GENOMIC DNA]</scope>
    <source>
        <strain evidence="4">Snail1</strain>
        <tissue evidence="4">Muscle</tissue>
    </source>
</reference>
<protein>
    <recommendedName>
        <fullName evidence="6">Ig-like domain-containing protein</fullName>
    </recommendedName>
</protein>